<dbReference type="AlphaFoldDB" id="A0A0G2IWA7"/>
<accession>A0A0G2IWA7</accession>
<dbReference type="InterPro" id="IPR029068">
    <property type="entry name" value="Glyas_Bleomycin-R_OHBP_Dase"/>
</dbReference>
<gene>
    <name evidence="1" type="ORF">TE42_05410</name>
</gene>
<dbReference type="Proteomes" id="UP000035067">
    <property type="component" value="Unassembled WGS sequence"/>
</dbReference>
<evidence type="ECO:0008006" key="3">
    <source>
        <dbReference type="Google" id="ProtNLM"/>
    </source>
</evidence>
<reference evidence="1 2" key="1">
    <citation type="submission" date="2015-01" db="EMBL/GenBank/DDBJ databases">
        <title>Lifestyle Evolution in Cyanobacterial Symbionts of Sponges.</title>
        <authorList>
            <person name="Burgsdorf I."/>
            <person name="Slaby B.M."/>
            <person name="Handley K.M."/>
            <person name="Haber M."/>
            <person name="Blom J."/>
            <person name="Marshall C.W."/>
            <person name="Gilbert J.A."/>
            <person name="Hentschel U."/>
            <person name="Steindler L."/>
        </authorList>
    </citation>
    <scope>NUCLEOTIDE SEQUENCE [LARGE SCALE GENOMIC DNA]</scope>
    <source>
        <strain evidence="1">SP3</strain>
    </source>
</reference>
<proteinExistence type="predicted"/>
<protein>
    <recommendedName>
        <fullName evidence="3">Glyoxalase/fosfomycin resistance/dioxygenase domain-containing protein</fullName>
    </recommendedName>
</protein>
<evidence type="ECO:0000313" key="2">
    <source>
        <dbReference type="Proteomes" id="UP000035067"/>
    </source>
</evidence>
<organism evidence="1 2">
    <name type="scientific">Candidatus Synechococcus spongiarum SP3</name>
    <dbReference type="NCBI Taxonomy" id="1604020"/>
    <lineage>
        <taxon>Bacteria</taxon>
        <taxon>Bacillati</taxon>
        <taxon>Cyanobacteriota</taxon>
        <taxon>Cyanophyceae</taxon>
        <taxon>Synechococcales</taxon>
        <taxon>Synechococcaceae</taxon>
        <taxon>Synechococcus</taxon>
    </lineage>
</organism>
<sequence length="90" mass="9792">METGQQQDCRQLAAIRAAGCGHHRSSLLPLTCLHLSVHVLEPFGKMVKFGYAIAYKELGRPVEKPWGQTVSYMATPSGILLEICSPVNPG</sequence>
<dbReference type="PATRIC" id="fig|1604020.3.peg.679"/>
<dbReference type="EMBL" id="JXQG01000026">
    <property type="protein sequence ID" value="KKZ12200.1"/>
    <property type="molecule type" value="Genomic_DNA"/>
</dbReference>
<evidence type="ECO:0000313" key="1">
    <source>
        <dbReference type="EMBL" id="KKZ12200.1"/>
    </source>
</evidence>
<name>A0A0G2IWA7_9SYNE</name>
<dbReference type="SUPFAM" id="SSF54593">
    <property type="entry name" value="Glyoxalase/Bleomycin resistance protein/Dihydroxybiphenyl dioxygenase"/>
    <property type="match status" value="1"/>
</dbReference>
<comment type="caution">
    <text evidence="1">The sequence shown here is derived from an EMBL/GenBank/DDBJ whole genome shotgun (WGS) entry which is preliminary data.</text>
</comment>